<dbReference type="CDD" id="cd00063">
    <property type="entry name" value="FN3"/>
    <property type="match status" value="1"/>
</dbReference>
<protein>
    <submittedName>
        <fullName evidence="1">Fibronectin type-III domain-containing protein</fullName>
    </submittedName>
</protein>
<dbReference type="InterPro" id="IPR003961">
    <property type="entry name" value="FN3_dom"/>
</dbReference>
<name>A0A183A3M7_9TREM</name>
<organism evidence="1">
    <name type="scientific">Echinostoma caproni</name>
    <dbReference type="NCBI Taxonomy" id="27848"/>
    <lineage>
        <taxon>Eukaryota</taxon>
        <taxon>Metazoa</taxon>
        <taxon>Spiralia</taxon>
        <taxon>Lophotrochozoa</taxon>
        <taxon>Platyhelminthes</taxon>
        <taxon>Trematoda</taxon>
        <taxon>Digenea</taxon>
        <taxon>Plagiorchiida</taxon>
        <taxon>Echinostomata</taxon>
        <taxon>Echinostomatoidea</taxon>
        <taxon>Echinostomatidae</taxon>
        <taxon>Echinostoma</taxon>
    </lineage>
</organism>
<proteinExistence type="predicted"/>
<evidence type="ECO:0000313" key="1">
    <source>
        <dbReference type="WBParaSite" id="ECPE_0000156201-mRNA-1"/>
    </source>
</evidence>
<reference evidence="1" key="1">
    <citation type="submission" date="2016-06" db="UniProtKB">
        <authorList>
            <consortium name="WormBaseParasite"/>
        </authorList>
    </citation>
    <scope>IDENTIFICATION</scope>
</reference>
<dbReference type="InterPro" id="IPR013783">
    <property type="entry name" value="Ig-like_fold"/>
</dbReference>
<dbReference type="Gene3D" id="2.60.40.10">
    <property type="entry name" value="Immunoglobulins"/>
    <property type="match status" value="1"/>
</dbReference>
<dbReference type="WBParaSite" id="ECPE_0000156201-mRNA-1">
    <property type="protein sequence ID" value="ECPE_0000156201-mRNA-1"/>
    <property type="gene ID" value="ECPE_0000156201"/>
</dbReference>
<dbReference type="AlphaFoldDB" id="A0A183A3M7"/>
<accession>A0A183A3M7</accession>
<sequence length="231" mass="25589">LPSPGYGSSFPNQNQVWRVVNVDESLIYGENCVLDVRPGKTEQYFRVLALNEGKNRRVWVDAYRMLRIPPLSELLPTTPTTVTVRAQPTTVPNASSSVEHVIQWTPAEQHNLFAPRRGSGNEHESNWSDLHYRVEARTTLSDMAPWRQVAVAEHETHTVIDQKPEAGMQLIYRVTPINIFGEGPSAVSAPIRTPVMFANLEGTGVDLTNTKNRSGSLVDHADGPAAISQLV</sequence>